<dbReference type="RefSeq" id="WP_301165784.1">
    <property type="nucleotide sequence ID" value="NZ_JAUHTR010000004.1"/>
</dbReference>
<comment type="caution">
    <text evidence="2">The sequence shown here is derived from an EMBL/GenBank/DDBJ whole genome shotgun (WGS) entry which is preliminary data.</text>
</comment>
<evidence type="ECO:0000313" key="2">
    <source>
        <dbReference type="EMBL" id="MDN4524732.1"/>
    </source>
</evidence>
<protein>
    <submittedName>
        <fullName evidence="2">Uncharacterized protein</fullName>
    </submittedName>
</protein>
<name>A0ABT8HWV1_9BACL</name>
<accession>A0ABT8HWV1</accession>
<organism evidence="2 3">
    <name type="scientific">Fictibacillus fluitans</name>
    <dbReference type="NCBI Taxonomy" id="3058422"/>
    <lineage>
        <taxon>Bacteria</taxon>
        <taxon>Bacillati</taxon>
        <taxon>Bacillota</taxon>
        <taxon>Bacilli</taxon>
        <taxon>Bacillales</taxon>
        <taxon>Fictibacillaceae</taxon>
        <taxon>Fictibacillus</taxon>
    </lineage>
</organism>
<keyword evidence="3" id="KW-1185">Reference proteome</keyword>
<dbReference type="Proteomes" id="UP001172721">
    <property type="component" value="Unassembled WGS sequence"/>
</dbReference>
<evidence type="ECO:0000256" key="1">
    <source>
        <dbReference type="SAM" id="MobiDB-lite"/>
    </source>
</evidence>
<feature type="region of interest" description="Disordered" evidence="1">
    <location>
        <begin position="1"/>
        <end position="55"/>
    </location>
</feature>
<reference evidence="2" key="1">
    <citation type="submission" date="2023-07" db="EMBL/GenBank/DDBJ databases">
        <title>Fictibacillus sp. isolated from freshwater pond.</title>
        <authorList>
            <person name="Kirdat K."/>
            <person name="Bhat A."/>
            <person name="Mourya A."/>
            <person name="Yadav A."/>
        </authorList>
    </citation>
    <scope>NUCLEOTIDE SEQUENCE</scope>
    <source>
        <strain evidence="2">NE201</strain>
    </source>
</reference>
<sequence>MRDSSGKSGTDETRKAFRRFRGPSDEEVGDYAGQAQRPPTESEHPETEINYPQAPWLFQKESSFLIEAEKESMQA</sequence>
<feature type="compositionally biased region" description="Basic and acidic residues" evidence="1">
    <location>
        <begin position="1"/>
        <end position="15"/>
    </location>
</feature>
<proteinExistence type="predicted"/>
<dbReference type="EMBL" id="JAUHTR010000004">
    <property type="protein sequence ID" value="MDN4524732.1"/>
    <property type="molecule type" value="Genomic_DNA"/>
</dbReference>
<gene>
    <name evidence="2" type="ORF">QYB97_09615</name>
</gene>
<evidence type="ECO:0000313" key="3">
    <source>
        <dbReference type="Proteomes" id="UP001172721"/>
    </source>
</evidence>